<dbReference type="CDD" id="cd01822">
    <property type="entry name" value="Lysophospholipase_L1_like"/>
    <property type="match status" value="1"/>
</dbReference>
<dbReference type="SUPFAM" id="SSF52266">
    <property type="entry name" value="SGNH hydrolase"/>
    <property type="match status" value="1"/>
</dbReference>
<evidence type="ECO:0000313" key="3">
    <source>
        <dbReference type="Proteomes" id="UP000231702"/>
    </source>
</evidence>
<dbReference type="InterPro" id="IPR013830">
    <property type="entry name" value="SGNH_hydro"/>
</dbReference>
<feature type="domain" description="SGNH hydrolase-type esterase" evidence="1">
    <location>
        <begin position="19"/>
        <end position="188"/>
    </location>
</feature>
<proteinExistence type="predicted"/>
<protein>
    <submittedName>
        <fullName evidence="2">Arylesterase</fullName>
    </submittedName>
</protein>
<evidence type="ECO:0000313" key="2">
    <source>
        <dbReference type="EMBL" id="PJE29232.1"/>
    </source>
</evidence>
<dbReference type="PANTHER" id="PTHR30383">
    <property type="entry name" value="THIOESTERASE 1/PROTEASE 1/LYSOPHOSPHOLIPASE L1"/>
    <property type="match status" value="1"/>
</dbReference>
<organism evidence="2 3">
    <name type="scientific">Pseudooceanicola antarcticus</name>
    <dbReference type="NCBI Taxonomy" id="1247613"/>
    <lineage>
        <taxon>Bacteria</taxon>
        <taxon>Pseudomonadati</taxon>
        <taxon>Pseudomonadota</taxon>
        <taxon>Alphaproteobacteria</taxon>
        <taxon>Rhodobacterales</taxon>
        <taxon>Paracoccaceae</taxon>
        <taxon>Pseudooceanicola</taxon>
    </lineage>
</organism>
<dbReference type="InterPro" id="IPR036514">
    <property type="entry name" value="SGNH_hydro_sf"/>
</dbReference>
<accession>A0ABX4MPE7</accession>
<sequence>MALLLVLPAGVRAEVRLLAFGDSLVQGYGLPQGEGFVPQLEARLRDGGHEVSVINAGVSGDTSAGGLSRIGWSLAEDVDAVIVVLGGNDLLRGLDPGDTRENIGGILEEIRARGLPVLLAGMQAPGNYGAAYKEAFDGLYPALAEANGARLFPSFMAPLMGDPEAPDLAAARALLQPDGVHPNAEGVARIVEAMLPQVEAMLAEVE</sequence>
<dbReference type="InterPro" id="IPR051532">
    <property type="entry name" value="Ester_Hydrolysis_Enzymes"/>
</dbReference>
<dbReference type="Pfam" id="PF13472">
    <property type="entry name" value="Lipase_GDSL_2"/>
    <property type="match status" value="1"/>
</dbReference>
<evidence type="ECO:0000259" key="1">
    <source>
        <dbReference type="Pfam" id="PF13472"/>
    </source>
</evidence>
<reference evidence="2 3" key="1">
    <citation type="journal article" date="2018" name="Int. J. Syst. Evol. Microbiol.">
        <title>Pseudooceanicola lipolyticus sp. nov., a marine alphaproteobacterium, reclassification of Oceanicola flagellatus as Pseudooceanicola flagellatus comb. nov. and emended description of the genus Pseudooceanicola.</title>
        <authorList>
            <person name="Huang M.-M."/>
            <person name="Guo L.-L."/>
            <person name="Wu Y.-H."/>
            <person name="Lai Q.-L."/>
            <person name="Shao Z.-Z."/>
            <person name="Wang C.-S."/>
            <person name="Wu M."/>
            <person name="Xu X.-W."/>
        </authorList>
    </citation>
    <scope>NUCLEOTIDE SEQUENCE [LARGE SCALE GENOMIC DNA]</scope>
    <source>
        <strain evidence="2 3">Ar-45</strain>
    </source>
</reference>
<dbReference type="Proteomes" id="UP000231702">
    <property type="component" value="Unassembled WGS sequence"/>
</dbReference>
<dbReference type="PANTHER" id="PTHR30383:SF24">
    <property type="entry name" value="THIOESTERASE 1_PROTEASE 1_LYSOPHOSPHOLIPASE L1"/>
    <property type="match status" value="1"/>
</dbReference>
<dbReference type="Gene3D" id="3.40.50.1110">
    <property type="entry name" value="SGNH hydrolase"/>
    <property type="match status" value="1"/>
</dbReference>
<gene>
    <name evidence="2" type="ORF">CVM39_11175</name>
</gene>
<dbReference type="EMBL" id="PGTD01000016">
    <property type="protein sequence ID" value="PJE29232.1"/>
    <property type="molecule type" value="Genomic_DNA"/>
</dbReference>
<comment type="caution">
    <text evidence="2">The sequence shown here is derived from an EMBL/GenBank/DDBJ whole genome shotgun (WGS) entry which is preliminary data.</text>
</comment>
<name>A0ABX4MPE7_9RHOB</name>
<keyword evidence="3" id="KW-1185">Reference proteome</keyword>